<comment type="caution">
    <text evidence="7">The sequence shown here is derived from an EMBL/GenBank/DDBJ whole genome shotgun (WGS) entry which is preliminary data.</text>
</comment>
<gene>
    <name evidence="7" type="ORF">VB248_12290</name>
</gene>
<keyword evidence="3 5" id="KW-0378">Hydrolase</keyword>
<evidence type="ECO:0000256" key="1">
    <source>
        <dbReference type="ARBA" id="ARBA00004834"/>
    </source>
</evidence>
<dbReference type="PIRSF" id="PIRSF026534">
    <property type="entry name" value="Endo_alpha-L-arabinosidase"/>
    <property type="match status" value="1"/>
</dbReference>
<sequence length="322" mass="36195">MIIHKHIKYLFILLLLHLSHNLVAQMGEIESHDPSTIQKDGNTYWIFSTGNGIKATYSSDLENWKISAKTVFQKDSFPNWIKEYVPKFQGHFWAPDCIFMNGKYYLYYSCSSFGASQSAIGVATNQTLDPNSPQYKWTDLGLVVASKERKDFNAIDPSILKDKQGKIWMTYGSFFGGIGAVELDSASGKIKSGESIKKVAGGRESDWEASCLIQEGEYYYLFVNNGLCCKGLNSTYYIVCGRSKNPLGPFLDQIGKDLNAGGGTIILRTEGKFQGPGHVGLLREKGKNMVSIHYYDADDQGKSKINLVEMIFKKGWPYFRRK</sequence>
<protein>
    <submittedName>
        <fullName evidence="7">Arabinan endo-1,5-alpha-L-arabinosidase</fullName>
    </submittedName>
</protein>
<dbReference type="InterPro" id="IPR050727">
    <property type="entry name" value="GH43_arabinanases"/>
</dbReference>
<organism evidence="7 8">
    <name type="scientific">Arcicella rigui</name>
    <dbReference type="NCBI Taxonomy" id="797020"/>
    <lineage>
        <taxon>Bacteria</taxon>
        <taxon>Pseudomonadati</taxon>
        <taxon>Bacteroidota</taxon>
        <taxon>Cytophagia</taxon>
        <taxon>Cytophagales</taxon>
        <taxon>Flectobacillaceae</taxon>
        <taxon>Arcicella</taxon>
    </lineage>
</organism>
<keyword evidence="6" id="KW-0732">Signal</keyword>
<name>A0ABU5QBA3_9BACT</name>
<dbReference type="InterPro" id="IPR016840">
    <property type="entry name" value="Glyco_hydro_43_endo_a_Ara-ase"/>
</dbReference>
<dbReference type="PANTHER" id="PTHR43301:SF3">
    <property type="entry name" value="ARABINAN ENDO-1,5-ALPHA-L-ARABINOSIDASE A-RELATED"/>
    <property type="match status" value="1"/>
</dbReference>
<dbReference type="RefSeq" id="WP_323297081.1">
    <property type="nucleotide sequence ID" value="NZ_JAYFUM010000013.1"/>
</dbReference>
<dbReference type="Proteomes" id="UP001302949">
    <property type="component" value="Unassembled WGS sequence"/>
</dbReference>
<feature type="signal peptide" evidence="6">
    <location>
        <begin position="1"/>
        <end position="24"/>
    </location>
</feature>
<dbReference type="PANTHER" id="PTHR43301">
    <property type="entry name" value="ARABINAN ENDO-1,5-ALPHA-L-ARABINOSIDASE"/>
    <property type="match status" value="1"/>
</dbReference>
<dbReference type="EMBL" id="JAYFUM010000013">
    <property type="protein sequence ID" value="MEA5139922.1"/>
    <property type="molecule type" value="Genomic_DNA"/>
</dbReference>
<evidence type="ECO:0000313" key="7">
    <source>
        <dbReference type="EMBL" id="MEA5139922.1"/>
    </source>
</evidence>
<reference evidence="7 8" key="1">
    <citation type="submission" date="2023-12" db="EMBL/GenBank/DDBJ databases">
        <title>Novel species of the genus Arcicella isolated from rivers.</title>
        <authorList>
            <person name="Lu H."/>
        </authorList>
    </citation>
    <scope>NUCLEOTIDE SEQUENCE [LARGE SCALE GENOMIC DNA]</scope>
    <source>
        <strain evidence="7 8">KCTC 23307</strain>
    </source>
</reference>
<evidence type="ECO:0000313" key="8">
    <source>
        <dbReference type="Proteomes" id="UP001302949"/>
    </source>
</evidence>
<evidence type="ECO:0000256" key="2">
    <source>
        <dbReference type="ARBA" id="ARBA00009865"/>
    </source>
</evidence>
<keyword evidence="4 5" id="KW-0326">Glycosidase</keyword>
<comment type="pathway">
    <text evidence="1 5">Glycan metabolism; L-arabinan degradation.</text>
</comment>
<dbReference type="Gene3D" id="2.115.10.20">
    <property type="entry name" value="Glycosyl hydrolase domain, family 43"/>
    <property type="match status" value="1"/>
</dbReference>
<accession>A0ABU5QBA3</accession>
<dbReference type="InterPro" id="IPR023296">
    <property type="entry name" value="Glyco_hydro_beta-prop_sf"/>
</dbReference>
<dbReference type="InterPro" id="IPR006710">
    <property type="entry name" value="Glyco_hydro_43"/>
</dbReference>
<comment type="similarity">
    <text evidence="2 5">Belongs to the glycosyl hydrolase 43 family.</text>
</comment>
<proteinExistence type="inferred from homology"/>
<evidence type="ECO:0000256" key="3">
    <source>
        <dbReference type="ARBA" id="ARBA00022801"/>
    </source>
</evidence>
<evidence type="ECO:0000256" key="5">
    <source>
        <dbReference type="PIRNR" id="PIRNR026534"/>
    </source>
</evidence>
<keyword evidence="8" id="KW-1185">Reference proteome</keyword>
<dbReference type="Pfam" id="PF04616">
    <property type="entry name" value="Glyco_hydro_43"/>
    <property type="match status" value="1"/>
</dbReference>
<evidence type="ECO:0000256" key="6">
    <source>
        <dbReference type="SAM" id="SignalP"/>
    </source>
</evidence>
<dbReference type="SUPFAM" id="SSF75005">
    <property type="entry name" value="Arabinanase/levansucrase/invertase"/>
    <property type="match status" value="1"/>
</dbReference>
<dbReference type="CDD" id="cd08998">
    <property type="entry name" value="GH43_Arb43a-like"/>
    <property type="match status" value="1"/>
</dbReference>
<evidence type="ECO:0000256" key="4">
    <source>
        <dbReference type="ARBA" id="ARBA00023295"/>
    </source>
</evidence>
<feature type="chain" id="PRO_5047063140" evidence="6">
    <location>
        <begin position="25"/>
        <end position="322"/>
    </location>
</feature>